<evidence type="ECO:0000256" key="3">
    <source>
        <dbReference type="ARBA" id="ARBA00023054"/>
    </source>
</evidence>
<sequence length="232" mass="27219">MKVFLGENSKAAEARSRKAAAQAEVAQKKQQAIEDEYWRDDDKHVAKKQQRKVTLSDTKSLEVRMAYWYSFQEDKEKKRQEQLERKKELQKLHDEEMAAIKKAGPVPQAKVTKAEIDKHIERERKEKEEAAKKEQKELEEPPIEENINRLQIEGEEARSVTQALSVLSNQAEEVDQHPEKRMKAAYKKYEETNLPILKQENPNMKLSQLKQMLWKDWQKSPENPLNQRLAAS</sequence>
<comment type="subcellular location">
    <subcellularLocation>
        <location evidence="1">Midbody</location>
    </subcellularLocation>
</comment>
<protein>
    <recommendedName>
        <fullName evidence="5">Coiled-coil domain-containing protein</fullName>
    </recommendedName>
</protein>
<feature type="region of interest" description="Disordered" evidence="4">
    <location>
        <begin position="120"/>
        <end position="144"/>
    </location>
</feature>
<proteinExistence type="inferred from homology"/>
<evidence type="ECO:0000256" key="1">
    <source>
        <dbReference type="ARBA" id="ARBA00004214"/>
    </source>
</evidence>
<name>K1R9I3_MAGGI</name>
<gene>
    <name evidence="6" type="ORF">CGI_10019404</name>
</gene>
<dbReference type="Pfam" id="PF06244">
    <property type="entry name" value="Ccdc124"/>
    <property type="match status" value="1"/>
</dbReference>
<evidence type="ECO:0000256" key="4">
    <source>
        <dbReference type="SAM" id="MobiDB-lite"/>
    </source>
</evidence>
<keyword evidence="3" id="KW-0175">Coiled coil</keyword>
<evidence type="ECO:0000259" key="5">
    <source>
        <dbReference type="Pfam" id="PF06244"/>
    </source>
</evidence>
<organism evidence="6">
    <name type="scientific">Magallana gigas</name>
    <name type="common">Pacific oyster</name>
    <name type="synonym">Crassostrea gigas</name>
    <dbReference type="NCBI Taxonomy" id="29159"/>
    <lineage>
        <taxon>Eukaryota</taxon>
        <taxon>Metazoa</taxon>
        <taxon>Spiralia</taxon>
        <taxon>Lophotrochozoa</taxon>
        <taxon>Mollusca</taxon>
        <taxon>Bivalvia</taxon>
        <taxon>Autobranchia</taxon>
        <taxon>Pteriomorphia</taxon>
        <taxon>Ostreida</taxon>
        <taxon>Ostreoidea</taxon>
        <taxon>Ostreidae</taxon>
        <taxon>Magallana</taxon>
    </lineage>
</organism>
<feature type="compositionally biased region" description="Basic and acidic residues" evidence="4">
    <location>
        <begin position="120"/>
        <end position="139"/>
    </location>
</feature>
<accession>K1R9I3</accession>
<feature type="domain" description="Coiled-coil" evidence="5">
    <location>
        <begin position="146"/>
        <end position="227"/>
    </location>
</feature>
<dbReference type="FunCoup" id="K1R9I3">
    <property type="interactions" value="637"/>
</dbReference>
<dbReference type="InParanoid" id="K1R9I3"/>
<dbReference type="GO" id="GO:0005634">
    <property type="term" value="C:nucleus"/>
    <property type="evidence" value="ECO:0007669"/>
    <property type="project" value="TreeGrafter"/>
</dbReference>
<dbReference type="InterPro" id="IPR054414">
    <property type="entry name" value="Ccdc124/Oxs1_C"/>
</dbReference>
<dbReference type="GO" id="GO:0030496">
    <property type="term" value="C:midbody"/>
    <property type="evidence" value="ECO:0007669"/>
    <property type="project" value="UniProtKB-SubCell"/>
</dbReference>
<dbReference type="GO" id="GO:0006366">
    <property type="term" value="P:transcription by RNA polymerase II"/>
    <property type="evidence" value="ECO:0007669"/>
    <property type="project" value="TreeGrafter"/>
</dbReference>
<reference evidence="6" key="1">
    <citation type="journal article" date="2012" name="Nature">
        <title>The oyster genome reveals stress adaptation and complexity of shell formation.</title>
        <authorList>
            <person name="Zhang G."/>
            <person name="Fang X."/>
            <person name="Guo X."/>
            <person name="Li L."/>
            <person name="Luo R."/>
            <person name="Xu F."/>
            <person name="Yang P."/>
            <person name="Zhang L."/>
            <person name="Wang X."/>
            <person name="Qi H."/>
            <person name="Xiong Z."/>
            <person name="Que H."/>
            <person name="Xie Y."/>
            <person name="Holland P.W."/>
            <person name="Paps J."/>
            <person name="Zhu Y."/>
            <person name="Wu F."/>
            <person name="Chen Y."/>
            <person name="Wang J."/>
            <person name="Peng C."/>
            <person name="Meng J."/>
            <person name="Yang L."/>
            <person name="Liu J."/>
            <person name="Wen B."/>
            <person name="Zhang N."/>
            <person name="Huang Z."/>
            <person name="Zhu Q."/>
            <person name="Feng Y."/>
            <person name="Mount A."/>
            <person name="Hedgecock D."/>
            <person name="Xu Z."/>
            <person name="Liu Y."/>
            <person name="Domazet-Loso T."/>
            <person name="Du Y."/>
            <person name="Sun X."/>
            <person name="Zhang S."/>
            <person name="Liu B."/>
            <person name="Cheng P."/>
            <person name="Jiang X."/>
            <person name="Li J."/>
            <person name="Fan D."/>
            <person name="Wang W."/>
            <person name="Fu W."/>
            <person name="Wang T."/>
            <person name="Wang B."/>
            <person name="Zhang J."/>
            <person name="Peng Z."/>
            <person name="Li Y."/>
            <person name="Li N."/>
            <person name="Wang J."/>
            <person name="Chen M."/>
            <person name="He Y."/>
            <person name="Tan F."/>
            <person name="Song X."/>
            <person name="Zheng Q."/>
            <person name="Huang R."/>
            <person name="Yang H."/>
            <person name="Du X."/>
            <person name="Chen L."/>
            <person name="Yang M."/>
            <person name="Gaffney P.M."/>
            <person name="Wang S."/>
            <person name="Luo L."/>
            <person name="She Z."/>
            <person name="Ming Y."/>
            <person name="Huang W."/>
            <person name="Zhang S."/>
            <person name="Huang B."/>
            <person name="Zhang Y."/>
            <person name="Qu T."/>
            <person name="Ni P."/>
            <person name="Miao G."/>
            <person name="Wang J."/>
            <person name="Wang Q."/>
            <person name="Steinberg C.E."/>
            <person name="Wang H."/>
            <person name="Li N."/>
            <person name="Qian L."/>
            <person name="Zhang G."/>
            <person name="Li Y."/>
            <person name="Yang H."/>
            <person name="Liu X."/>
            <person name="Wang J."/>
            <person name="Yin Y."/>
            <person name="Wang J."/>
        </authorList>
    </citation>
    <scope>NUCLEOTIDE SEQUENCE [LARGE SCALE GENOMIC DNA]</scope>
    <source>
        <strain evidence="6">05x7-T-G4-1.051#20</strain>
    </source>
</reference>
<evidence type="ECO:0000313" key="6">
    <source>
        <dbReference type="EMBL" id="EKC37855.1"/>
    </source>
</evidence>
<dbReference type="EMBL" id="JH818336">
    <property type="protein sequence ID" value="EKC37855.1"/>
    <property type="molecule type" value="Genomic_DNA"/>
</dbReference>
<evidence type="ECO:0000256" key="2">
    <source>
        <dbReference type="ARBA" id="ARBA00008296"/>
    </source>
</evidence>
<dbReference type="GO" id="GO:0003713">
    <property type="term" value="F:transcription coactivator activity"/>
    <property type="evidence" value="ECO:0007669"/>
    <property type="project" value="TreeGrafter"/>
</dbReference>
<comment type="similarity">
    <text evidence="2">Belongs to the CCDC124 family.</text>
</comment>
<dbReference type="InterPro" id="IPR010422">
    <property type="entry name" value="Ccdc124/Oxs1"/>
</dbReference>
<dbReference type="AlphaFoldDB" id="K1R9I3"/>
<dbReference type="PANTHER" id="PTHR21680">
    <property type="entry name" value="COILED-COIL DOMAIN-CONTAINING PROTEIN 124"/>
    <property type="match status" value="1"/>
</dbReference>
<dbReference type="HOGENOM" id="CLU_069723_0_1_1"/>
<dbReference type="PANTHER" id="PTHR21680:SF0">
    <property type="entry name" value="COILED-COIL DOMAIN-CONTAINING PROTEIN 124"/>
    <property type="match status" value="1"/>
</dbReference>